<dbReference type="Gene3D" id="3.60.160.10">
    <property type="entry name" value="Mitochondrial biogenesis AIM24"/>
    <property type="match status" value="1"/>
</dbReference>
<dbReference type="PANTHER" id="PTHR43657">
    <property type="entry name" value="TRYPTOPHAN RNA-BINDING ATTENUATOR PROTEIN-LIKE PROTEIN"/>
    <property type="match status" value="1"/>
</dbReference>
<evidence type="ECO:0000313" key="2">
    <source>
        <dbReference type="Proteomes" id="UP000320048"/>
    </source>
</evidence>
<organism evidence="1 2">
    <name type="scientific">Candidatus Segetimicrobium genomatis</name>
    <dbReference type="NCBI Taxonomy" id="2569760"/>
    <lineage>
        <taxon>Bacteria</taxon>
        <taxon>Bacillati</taxon>
        <taxon>Candidatus Sysuimicrobiota</taxon>
        <taxon>Candidatus Sysuimicrobiia</taxon>
        <taxon>Candidatus Sysuimicrobiales</taxon>
        <taxon>Candidatus Segetimicrobiaceae</taxon>
        <taxon>Candidatus Segetimicrobium</taxon>
    </lineage>
</organism>
<comment type="caution">
    <text evidence="1">The sequence shown here is derived from an EMBL/GenBank/DDBJ whole genome shotgun (WGS) entry which is preliminary data.</text>
</comment>
<sequence length="231" mass="25638">MPVPVLLPTQARDETFGGVTYHIEGELVPALHVELTTMPVYFEHHILLWKDPAVEVSLRPLKGAFKRVLSGMPVFMTQAKGPGRIAFSRDGAGHVFAVHLKVGQAVDVREHQFLAATDGVDYTFTRVKGAANILFSGTGFFIDTFTCLRPEGILWLHGYGNVFEVTLGPNEQIDIEPGGWIYKDRTVQMQTIFQKFATGLLASAGQIFWNRFTGPGRLALQSMYMHMPTEG</sequence>
<dbReference type="SUPFAM" id="SSF51219">
    <property type="entry name" value="TRAP-like"/>
    <property type="match status" value="1"/>
</dbReference>
<dbReference type="InterPro" id="IPR002838">
    <property type="entry name" value="AIM24"/>
</dbReference>
<dbReference type="PANTHER" id="PTHR43657:SF1">
    <property type="entry name" value="ALTERED INHERITANCE OF MITOCHONDRIA PROTEIN 24, MITOCHONDRIAL"/>
    <property type="match status" value="1"/>
</dbReference>
<dbReference type="Proteomes" id="UP000320048">
    <property type="component" value="Unassembled WGS sequence"/>
</dbReference>
<proteinExistence type="predicted"/>
<gene>
    <name evidence="1" type="ORF">E6H04_06245</name>
</gene>
<name>A0A537JDJ8_9BACT</name>
<protein>
    <submittedName>
        <fullName evidence="1">AIM24 family protein</fullName>
    </submittedName>
</protein>
<evidence type="ECO:0000313" key="1">
    <source>
        <dbReference type="EMBL" id="TMI81613.1"/>
    </source>
</evidence>
<dbReference type="AlphaFoldDB" id="A0A537JDJ8"/>
<accession>A0A537JDJ8</accession>
<dbReference type="EMBL" id="VBAO01000163">
    <property type="protein sequence ID" value="TMI81613.1"/>
    <property type="molecule type" value="Genomic_DNA"/>
</dbReference>
<dbReference type="InterPro" id="IPR036983">
    <property type="entry name" value="AIM24_sf"/>
</dbReference>
<dbReference type="InterPro" id="IPR016031">
    <property type="entry name" value="Trp_RNA-bd_attenuator-like_dom"/>
</dbReference>
<reference evidence="1 2" key="1">
    <citation type="journal article" date="2019" name="Nat. Microbiol.">
        <title>Mediterranean grassland soil C-N compound turnover is dependent on rainfall and depth, and is mediated by genomically divergent microorganisms.</title>
        <authorList>
            <person name="Diamond S."/>
            <person name="Andeer P.F."/>
            <person name="Li Z."/>
            <person name="Crits-Christoph A."/>
            <person name="Burstein D."/>
            <person name="Anantharaman K."/>
            <person name="Lane K.R."/>
            <person name="Thomas B.C."/>
            <person name="Pan C."/>
            <person name="Northen T.R."/>
            <person name="Banfield J.F."/>
        </authorList>
    </citation>
    <scope>NUCLEOTIDE SEQUENCE [LARGE SCALE GENOMIC DNA]</scope>
    <source>
        <strain evidence="1">NP_7</strain>
    </source>
</reference>
<dbReference type="Pfam" id="PF01987">
    <property type="entry name" value="AIM24"/>
    <property type="match status" value="1"/>
</dbReference>